<dbReference type="Proteomes" id="UP001363151">
    <property type="component" value="Unassembled WGS sequence"/>
</dbReference>
<dbReference type="PANTHER" id="PTHR24183:SF1">
    <property type="entry name" value="FIBRONECTIN TYPE 3 AND ANKYRIN REPEAT DOMAINS PROTEIN 1"/>
    <property type="match status" value="1"/>
</dbReference>
<dbReference type="InterPro" id="IPR002110">
    <property type="entry name" value="Ankyrin_rpt"/>
</dbReference>
<gene>
    <name evidence="2" type="ORF">SO694_00018012</name>
</gene>
<dbReference type="SUPFAM" id="SSF48403">
    <property type="entry name" value="Ankyrin repeat"/>
    <property type="match status" value="1"/>
</dbReference>
<keyword evidence="1" id="KW-0040">ANK repeat</keyword>
<comment type="caution">
    <text evidence="2">The sequence shown here is derived from an EMBL/GenBank/DDBJ whole genome shotgun (WGS) entry which is preliminary data.</text>
</comment>
<dbReference type="PROSITE" id="PS50297">
    <property type="entry name" value="ANK_REP_REGION"/>
    <property type="match status" value="2"/>
</dbReference>
<proteinExistence type="predicted"/>
<name>A0ABR1G0H8_AURAN</name>
<feature type="repeat" description="ANK" evidence="1">
    <location>
        <begin position="193"/>
        <end position="214"/>
    </location>
</feature>
<evidence type="ECO:0000313" key="2">
    <source>
        <dbReference type="EMBL" id="KAK7241933.1"/>
    </source>
</evidence>
<dbReference type="PANTHER" id="PTHR24183">
    <property type="entry name" value="FIBRONECTIN TYPE 3 AND ANKYRIN REPEAT DOMAINS PROTEIN 1"/>
    <property type="match status" value="1"/>
</dbReference>
<keyword evidence="3" id="KW-1185">Reference proteome</keyword>
<evidence type="ECO:0000313" key="3">
    <source>
        <dbReference type="Proteomes" id="UP001363151"/>
    </source>
</evidence>
<evidence type="ECO:0000256" key="1">
    <source>
        <dbReference type="PROSITE-ProRule" id="PRU00023"/>
    </source>
</evidence>
<protein>
    <submittedName>
        <fullName evidence="2">Uncharacterized protein</fullName>
    </submittedName>
</protein>
<dbReference type="PROSITE" id="PS50088">
    <property type="entry name" value="ANK_REPEAT"/>
    <property type="match status" value="2"/>
</dbReference>
<dbReference type="Pfam" id="PF12796">
    <property type="entry name" value="Ank_2"/>
    <property type="match status" value="1"/>
</dbReference>
<dbReference type="InterPro" id="IPR036770">
    <property type="entry name" value="Ankyrin_rpt-contain_sf"/>
</dbReference>
<feature type="repeat" description="ANK" evidence="1">
    <location>
        <begin position="112"/>
        <end position="144"/>
    </location>
</feature>
<organism evidence="2 3">
    <name type="scientific">Aureococcus anophagefferens</name>
    <name type="common">Harmful bloom alga</name>
    <dbReference type="NCBI Taxonomy" id="44056"/>
    <lineage>
        <taxon>Eukaryota</taxon>
        <taxon>Sar</taxon>
        <taxon>Stramenopiles</taxon>
        <taxon>Ochrophyta</taxon>
        <taxon>Pelagophyceae</taxon>
        <taxon>Pelagomonadales</taxon>
        <taxon>Pelagomonadaceae</taxon>
        <taxon>Aureococcus</taxon>
    </lineage>
</organism>
<accession>A0ABR1G0H8</accession>
<sequence length="268" mass="28787">MSALTAKSSSGLLLSASAGRLLEAMSSDFVGFTIVSKVRRGDLEGVRSWLHHRGDVNFVVHPRTKFTLLMFAVHASARLPGAADVAALLLASGADANATTHELEPRDAFFETGRSALHYAALDRNVRAVDLLLAYGAAVDRTTFQKGWTPLAAVCASRPGRQLLWADDDDDARAADVAERLFEAGATSSPDARGSSPLHRAVLRGNFALVKRLVCNLDVRELDALDADGCTALMLALPDDVRTSRLLRAAGAAEHVVAPERRPKPRLW</sequence>
<dbReference type="EMBL" id="JBBJCI010000151">
    <property type="protein sequence ID" value="KAK7241933.1"/>
    <property type="molecule type" value="Genomic_DNA"/>
</dbReference>
<dbReference type="SMART" id="SM00248">
    <property type="entry name" value="ANK"/>
    <property type="match status" value="4"/>
</dbReference>
<dbReference type="Gene3D" id="1.25.40.20">
    <property type="entry name" value="Ankyrin repeat-containing domain"/>
    <property type="match status" value="1"/>
</dbReference>
<reference evidence="2 3" key="1">
    <citation type="submission" date="2024-03" db="EMBL/GenBank/DDBJ databases">
        <title>Aureococcus anophagefferens CCMP1851 and Kratosvirus quantuckense: Draft genome of a second virus-susceptible host strain in the model system.</title>
        <authorList>
            <person name="Chase E."/>
            <person name="Truchon A.R."/>
            <person name="Schepens W."/>
            <person name="Wilhelm S.W."/>
        </authorList>
    </citation>
    <scope>NUCLEOTIDE SEQUENCE [LARGE SCALE GENOMIC DNA]</scope>
    <source>
        <strain evidence="2 3">CCMP1851</strain>
    </source>
</reference>